<dbReference type="Proteomes" id="UP001153331">
    <property type="component" value="Unassembled WGS sequence"/>
</dbReference>
<sequence>MPSADGGCHDRQISIKPEQQLGEPHQVETSQAGRTGFPVSLSAAAACVRYHAVRGRISAHLHLALGGTGAPEKFKNPRHAGRAGADYRRR</sequence>
<organism evidence="1 2">
    <name type="scientific">Boeremia exigua</name>
    <dbReference type="NCBI Taxonomy" id="749465"/>
    <lineage>
        <taxon>Eukaryota</taxon>
        <taxon>Fungi</taxon>
        <taxon>Dikarya</taxon>
        <taxon>Ascomycota</taxon>
        <taxon>Pezizomycotina</taxon>
        <taxon>Dothideomycetes</taxon>
        <taxon>Pleosporomycetidae</taxon>
        <taxon>Pleosporales</taxon>
        <taxon>Pleosporineae</taxon>
        <taxon>Didymellaceae</taxon>
        <taxon>Boeremia</taxon>
    </lineage>
</organism>
<evidence type="ECO:0000313" key="2">
    <source>
        <dbReference type="Proteomes" id="UP001153331"/>
    </source>
</evidence>
<gene>
    <name evidence="1" type="ORF">OPT61_g8488</name>
</gene>
<reference evidence="1" key="1">
    <citation type="submission" date="2022-11" db="EMBL/GenBank/DDBJ databases">
        <title>Genome Sequence of Boeremia exigua.</title>
        <authorList>
            <person name="Buettner E."/>
        </authorList>
    </citation>
    <scope>NUCLEOTIDE SEQUENCE</scope>
    <source>
        <strain evidence="1">CU02</strain>
    </source>
</reference>
<accession>A0ACC2HY27</accession>
<comment type="caution">
    <text evidence="1">The sequence shown here is derived from an EMBL/GenBank/DDBJ whole genome shotgun (WGS) entry which is preliminary data.</text>
</comment>
<proteinExistence type="predicted"/>
<protein>
    <submittedName>
        <fullName evidence="1">Uncharacterized protein</fullName>
    </submittedName>
</protein>
<evidence type="ECO:0000313" key="1">
    <source>
        <dbReference type="EMBL" id="KAJ8107991.1"/>
    </source>
</evidence>
<dbReference type="EMBL" id="JAPHNI010000823">
    <property type="protein sequence ID" value="KAJ8107991.1"/>
    <property type="molecule type" value="Genomic_DNA"/>
</dbReference>
<keyword evidence="2" id="KW-1185">Reference proteome</keyword>
<name>A0ACC2HY27_9PLEO</name>